<dbReference type="RefSeq" id="WP_250932014.1">
    <property type="nucleotide sequence ID" value="NZ_JAMQBK010000079.1"/>
</dbReference>
<name>A0ABT0UB96_9BACT</name>
<dbReference type="InterPro" id="IPR016181">
    <property type="entry name" value="Acyl_CoA_acyltransferase"/>
</dbReference>
<dbReference type="Gene3D" id="3.40.630.30">
    <property type="match status" value="1"/>
</dbReference>
<keyword evidence="4" id="KW-1185">Reference proteome</keyword>
<organism evidence="3 4">
    <name type="scientific">Aporhodopirellula aestuarii</name>
    <dbReference type="NCBI Taxonomy" id="2950107"/>
    <lineage>
        <taxon>Bacteria</taxon>
        <taxon>Pseudomonadati</taxon>
        <taxon>Planctomycetota</taxon>
        <taxon>Planctomycetia</taxon>
        <taxon>Pirellulales</taxon>
        <taxon>Pirellulaceae</taxon>
        <taxon>Aporhodopirellula</taxon>
    </lineage>
</organism>
<dbReference type="EMBL" id="JAMQBK010000079">
    <property type="protein sequence ID" value="MCM2374129.1"/>
    <property type="molecule type" value="Genomic_DNA"/>
</dbReference>
<dbReference type="InterPro" id="IPR054597">
    <property type="entry name" value="FeeM_cat"/>
</dbReference>
<proteinExistence type="predicted"/>
<gene>
    <name evidence="3" type="ORF">NB063_26235</name>
</gene>
<dbReference type="Proteomes" id="UP001202961">
    <property type="component" value="Unassembled WGS sequence"/>
</dbReference>
<dbReference type="Pfam" id="PF21926">
    <property type="entry name" value="FeeM"/>
    <property type="match status" value="1"/>
</dbReference>
<dbReference type="SUPFAM" id="SSF55729">
    <property type="entry name" value="Acyl-CoA N-acyltransferases (Nat)"/>
    <property type="match status" value="1"/>
</dbReference>
<accession>A0ABT0UB96</accession>
<reference evidence="3 4" key="1">
    <citation type="journal article" date="2022" name="Syst. Appl. Microbiol.">
        <title>Rhodopirellula aestuarii sp. nov., a novel member of the genus Rhodopirellula isolated from brackish sediments collected in the Tagus River estuary, Portugal.</title>
        <authorList>
            <person name="Vitorino I.R."/>
            <person name="Klimek D."/>
            <person name="Calusinska M."/>
            <person name="Lobo-da-Cunha A."/>
            <person name="Vasconcelos V."/>
            <person name="Lage O.M."/>
        </authorList>
    </citation>
    <scope>NUCLEOTIDE SEQUENCE [LARGE SCALE GENOMIC DNA]</scope>
    <source>
        <strain evidence="3 4">ICT_H3.1</strain>
    </source>
</reference>
<evidence type="ECO:0000259" key="2">
    <source>
        <dbReference type="Pfam" id="PF21926"/>
    </source>
</evidence>
<comment type="caution">
    <text evidence="3">The sequence shown here is derived from an EMBL/GenBank/DDBJ whole genome shotgun (WGS) entry which is preliminary data.</text>
</comment>
<sequence length="240" mass="26987">MCNGTAANSPSFRLLAHDPEDCLSIQRDFGTGNALYEQIATVRLGAEGERAEFEFDRYSYHYGLFVDDQPVGTMTATRLADGQIDCAHAYPPGVLRTFADEIYSTCKFRIHRSRCSSMKTLRMMVRAVWRDQLSLGSRLVLINAEKNLVPFYRRMGFHVIAGSDFVHPVLETQSVALMMSADPTRRSFFSDLFEDLCDPLWLEIVLEHCHQNAISSPTSTQDQANAVWPSLPSSPQGIIK</sequence>
<evidence type="ECO:0000313" key="3">
    <source>
        <dbReference type="EMBL" id="MCM2374129.1"/>
    </source>
</evidence>
<protein>
    <recommendedName>
        <fullName evidence="2">N-acyl amino acid synthase FeeM catalytic core domain-containing protein</fullName>
    </recommendedName>
</protein>
<feature type="region of interest" description="Disordered" evidence="1">
    <location>
        <begin position="220"/>
        <end position="240"/>
    </location>
</feature>
<feature type="compositionally biased region" description="Polar residues" evidence="1">
    <location>
        <begin position="231"/>
        <end position="240"/>
    </location>
</feature>
<evidence type="ECO:0000256" key="1">
    <source>
        <dbReference type="SAM" id="MobiDB-lite"/>
    </source>
</evidence>
<evidence type="ECO:0000313" key="4">
    <source>
        <dbReference type="Proteomes" id="UP001202961"/>
    </source>
</evidence>
<feature type="domain" description="N-acyl amino acid synthase FeeM catalytic core" evidence="2">
    <location>
        <begin position="52"/>
        <end position="179"/>
    </location>
</feature>